<evidence type="ECO:0000256" key="7">
    <source>
        <dbReference type="ARBA" id="ARBA00023237"/>
    </source>
</evidence>
<dbReference type="RefSeq" id="WP_131553602.1">
    <property type="nucleotide sequence ID" value="NZ_SJSK01000003.1"/>
</dbReference>
<name>A0A4R0MT61_9SPHI</name>
<keyword evidence="4 8" id="KW-0812">Transmembrane</keyword>
<dbReference type="InterPro" id="IPR000531">
    <property type="entry name" value="Beta-barrel_TonB"/>
</dbReference>
<keyword evidence="13" id="KW-0675">Receptor</keyword>
<comment type="caution">
    <text evidence="13">The sequence shown here is derived from an EMBL/GenBank/DDBJ whole genome shotgun (WGS) entry which is preliminary data.</text>
</comment>
<feature type="domain" description="TonB-dependent receptor-like beta-barrel" evidence="11">
    <location>
        <begin position="389"/>
        <end position="847"/>
    </location>
</feature>
<proteinExistence type="inferred from homology"/>
<evidence type="ECO:0000256" key="2">
    <source>
        <dbReference type="ARBA" id="ARBA00022448"/>
    </source>
</evidence>
<evidence type="ECO:0000313" key="14">
    <source>
        <dbReference type="Proteomes" id="UP000292884"/>
    </source>
</evidence>
<dbReference type="Pfam" id="PF13715">
    <property type="entry name" value="CarbopepD_reg_2"/>
    <property type="match status" value="1"/>
</dbReference>
<feature type="signal peptide" evidence="10">
    <location>
        <begin position="1"/>
        <end position="20"/>
    </location>
</feature>
<gene>
    <name evidence="13" type="ORF">EZ428_13040</name>
</gene>
<keyword evidence="5 9" id="KW-0798">TonB box</keyword>
<keyword evidence="10" id="KW-0732">Signal</keyword>
<dbReference type="InterPro" id="IPR039426">
    <property type="entry name" value="TonB-dep_rcpt-like"/>
</dbReference>
<evidence type="ECO:0000256" key="3">
    <source>
        <dbReference type="ARBA" id="ARBA00022452"/>
    </source>
</evidence>
<dbReference type="NCBIfam" id="TIGR04057">
    <property type="entry name" value="SusC_RagA_signa"/>
    <property type="match status" value="1"/>
</dbReference>
<comment type="similarity">
    <text evidence="8 9">Belongs to the TonB-dependent receptor family.</text>
</comment>
<evidence type="ECO:0000256" key="1">
    <source>
        <dbReference type="ARBA" id="ARBA00004571"/>
    </source>
</evidence>
<dbReference type="Gene3D" id="2.60.40.1120">
    <property type="entry name" value="Carboxypeptidase-like, regulatory domain"/>
    <property type="match status" value="1"/>
</dbReference>
<evidence type="ECO:0000256" key="8">
    <source>
        <dbReference type="PROSITE-ProRule" id="PRU01360"/>
    </source>
</evidence>
<comment type="subcellular location">
    <subcellularLocation>
        <location evidence="1 8">Cell outer membrane</location>
        <topology evidence="1 8">Multi-pass membrane protein</topology>
    </subcellularLocation>
</comment>
<evidence type="ECO:0000256" key="6">
    <source>
        <dbReference type="ARBA" id="ARBA00023136"/>
    </source>
</evidence>
<dbReference type="Pfam" id="PF07715">
    <property type="entry name" value="Plug"/>
    <property type="match status" value="1"/>
</dbReference>
<accession>A0A4R0MT61</accession>
<evidence type="ECO:0000256" key="4">
    <source>
        <dbReference type="ARBA" id="ARBA00022692"/>
    </source>
</evidence>
<dbReference type="NCBIfam" id="TIGR04056">
    <property type="entry name" value="OMP_RagA_SusC"/>
    <property type="match status" value="1"/>
</dbReference>
<dbReference type="Gene3D" id="2.40.170.20">
    <property type="entry name" value="TonB-dependent receptor, beta-barrel domain"/>
    <property type="match status" value="1"/>
</dbReference>
<dbReference type="InterPro" id="IPR036942">
    <property type="entry name" value="Beta-barrel_TonB_sf"/>
</dbReference>
<dbReference type="GO" id="GO:0009279">
    <property type="term" value="C:cell outer membrane"/>
    <property type="evidence" value="ECO:0007669"/>
    <property type="project" value="UniProtKB-SubCell"/>
</dbReference>
<dbReference type="PROSITE" id="PS52016">
    <property type="entry name" value="TONB_DEPENDENT_REC_3"/>
    <property type="match status" value="1"/>
</dbReference>
<dbReference type="InterPro" id="IPR023997">
    <property type="entry name" value="TonB-dep_OMP_SusC/RagA_CS"/>
</dbReference>
<organism evidence="13 14">
    <name type="scientific">Pedobacter frigiditerrae</name>
    <dbReference type="NCBI Taxonomy" id="2530452"/>
    <lineage>
        <taxon>Bacteria</taxon>
        <taxon>Pseudomonadati</taxon>
        <taxon>Bacteroidota</taxon>
        <taxon>Sphingobacteriia</taxon>
        <taxon>Sphingobacteriales</taxon>
        <taxon>Sphingobacteriaceae</taxon>
        <taxon>Pedobacter</taxon>
    </lineage>
</organism>
<evidence type="ECO:0000313" key="13">
    <source>
        <dbReference type="EMBL" id="TCC90200.1"/>
    </source>
</evidence>
<evidence type="ECO:0000259" key="11">
    <source>
        <dbReference type="Pfam" id="PF00593"/>
    </source>
</evidence>
<keyword evidence="2 8" id="KW-0813">Transport</keyword>
<dbReference type="InterPro" id="IPR008969">
    <property type="entry name" value="CarboxyPept-like_regulatory"/>
</dbReference>
<keyword evidence="6 8" id="KW-0472">Membrane</keyword>
<evidence type="ECO:0000256" key="10">
    <source>
        <dbReference type="SAM" id="SignalP"/>
    </source>
</evidence>
<keyword evidence="7 8" id="KW-0998">Cell outer membrane</keyword>
<dbReference type="EMBL" id="SJSK01000003">
    <property type="protein sequence ID" value="TCC90200.1"/>
    <property type="molecule type" value="Genomic_DNA"/>
</dbReference>
<evidence type="ECO:0000256" key="5">
    <source>
        <dbReference type="ARBA" id="ARBA00023077"/>
    </source>
</evidence>
<keyword evidence="14" id="KW-1185">Reference proteome</keyword>
<keyword evidence="3 8" id="KW-1134">Transmembrane beta strand</keyword>
<feature type="chain" id="PRO_5020679839" evidence="10">
    <location>
        <begin position="21"/>
        <end position="1079"/>
    </location>
</feature>
<dbReference type="SUPFAM" id="SSF56935">
    <property type="entry name" value="Porins"/>
    <property type="match status" value="1"/>
</dbReference>
<evidence type="ECO:0000259" key="12">
    <source>
        <dbReference type="Pfam" id="PF07715"/>
    </source>
</evidence>
<dbReference type="AlphaFoldDB" id="A0A4R0MT61"/>
<evidence type="ECO:0000256" key="9">
    <source>
        <dbReference type="RuleBase" id="RU003357"/>
    </source>
</evidence>
<feature type="domain" description="TonB-dependent receptor plug" evidence="12">
    <location>
        <begin position="118"/>
        <end position="225"/>
    </location>
</feature>
<dbReference type="Proteomes" id="UP000292884">
    <property type="component" value="Unassembled WGS sequence"/>
</dbReference>
<sequence>MKKILLQTLLLLCCCASVWAQTRTVTGKVVDKDDQILVGVTITIKGTQTQVITDAGGKFKINIPTTGNTTLVASYIGSKSVELSVGDKKELLFEMNQDDESTLAEVQVINIGYGKVSKDAITGAVSSVSAKDLKDFPVATAAEALAGKLAGVSVVTSEGKPGAEITVRVRAGSSITQDNSPLYIVDGVQLENALSVVSPQEIESIDVLKDVASTAIYGARGANGVVLITTKSGRNSRTVVSLSSYAGVRQITNVLDVMKPYDYVMYQYQLYNGSIADREAFVKRFGAYSDLDIYKNVPFTDWQDRVFGREAFSHTENMTINGGTKTSSYNLNVNNYKEDGIMLNSGAARTFVSFRFDNSSSDKFRFGFNARYSRQKVYGAGTSNTGSQSNNSLRNGVRYRPYDEPGQSTDIDEFDPDYANLTNLTSPVLSAYSVTKNDYNNQLVTSGNAQFTPIKGLTIKSLFGVTNAERRTDQFNSAVTGIARQNANLPVVNLSNASTLTLINTNTVTYDFVLGKSHKIGLLAGQEINQSRTRNAASTTKWLPVDLTAEQAFAGIQKATPPTGGVQDAPTTSEGQNRLFSLFGRASYNYKGKYLASFIVRNDASSLFAPENRNALFPSGQLAWRLSEEEFMKNLDLKWLGSAKIRASYGAGGNNRIATDLWKVLYLGGSNYGYAIDESVTPGFAPNALANPNIRWETTVSRNLGLDLAFFNSRLNATLDIYNNTTDDLLLLAKVPVTSGWTDQQQNIGKTSNKGIELQLSGVVANTKNFSYNINFNIYTNKNRIVSLGNDQYGNPNSSYAVASGGINGFDFLAQVGGPIGQFYGYVSDGRYELSDFDVTFNATANTYSYVLKAGIPSARAIALGNRDPQPGDMKLKKLTGNPGDPISTDDRTVLGNAFPKFAGGINQQFSYKNFDASVFMNFSVGNKTYNANKTEFTGQYLYKDNNMLAVVANRWKSFDDNGNRVTDPTQLAAMNQNTTFWTPAGGQYILTSYAIEDGSFLRVSNITLGYSLPQSLLSKTKVFSKFRIYATVNNLYTFTKYTGYDPEANTRRGPLTPGVDYAAYPRSRYVLAGLDISF</sequence>
<dbReference type="InterPro" id="IPR012910">
    <property type="entry name" value="Plug_dom"/>
</dbReference>
<dbReference type="Pfam" id="PF00593">
    <property type="entry name" value="TonB_dep_Rec_b-barrel"/>
    <property type="match status" value="1"/>
</dbReference>
<dbReference type="SUPFAM" id="SSF49464">
    <property type="entry name" value="Carboxypeptidase regulatory domain-like"/>
    <property type="match status" value="1"/>
</dbReference>
<protein>
    <submittedName>
        <fullName evidence="13">TonB-dependent receptor</fullName>
    </submittedName>
</protein>
<dbReference type="InterPro" id="IPR023996">
    <property type="entry name" value="TonB-dep_OMP_SusC/RagA"/>
</dbReference>
<dbReference type="InterPro" id="IPR037066">
    <property type="entry name" value="Plug_dom_sf"/>
</dbReference>
<dbReference type="Gene3D" id="2.170.130.10">
    <property type="entry name" value="TonB-dependent receptor, plug domain"/>
    <property type="match status" value="1"/>
</dbReference>
<dbReference type="OrthoDB" id="9768177at2"/>
<reference evidence="13 14" key="1">
    <citation type="submission" date="2019-02" db="EMBL/GenBank/DDBJ databases">
        <title>Pedobacter sp. RP-1-13 sp. nov., isolated from Arctic soil.</title>
        <authorList>
            <person name="Dahal R.H."/>
        </authorList>
    </citation>
    <scope>NUCLEOTIDE SEQUENCE [LARGE SCALE GENOMIC DNA]</scope>
    <source>
        <strain evidence="13 14">RP-1-13</strain>
    </source>
</reference>